<evidence type="ECO:0000313" key="5">
    <source>
        <dbReference type="EMBL" id="RYJ53191.1"/>
    </source>
</evidence>
<dbReference type="InterPro" id="IPR002104">
    <property type="entry name" value="Integrase_catalytic"/>
</dbReference>
<keyword evidence="2" id="KW-0238">DNA-binding</keyword>
<protein>
    <submittedName>
        <fullName evidence="5">Site-specific integrase</fullName>
    </submittedName>
</protein>
<evidence type="ECO:0000256" key="3">
    <source>
        <dbReference type="ARBA" id="ARBA00023172"/>
    </source>
</evidence>
<dbReference type="Pfam" id="PF17293">
    <property type="entry name" value="Arm-DNA-bind_5"/>
    <property type="match status" value="1"/>
</dbReference>
<gene>
    <name evidence="5" type="ORF">DR871_003850</name>
</gene>
<dbReference type="Pfam" id="PF13102">
    <property type="entry name" value="Phage_int_SAM_5"/>
    <property type="match status" value="1"/>
</dbReference>
<dbReference type="InterPro" id="IPR013762">
    <property type="entry name" value="Integrase-like_cat_sf"/>
</dbReference>
<dbReference type="InterPro" id="IPR011010">
    <property type="entry name" value="DNA_brk_join_enz"/>
</dbReference>
<sequence>MASIKILLRDKASKEGLFPIVLKIIKDRKPKMISLGMECIKKDWDEANAQFKKIHPNYVQRNRVLLKLKEKALKVIDEFNIEEIDFTLTQFENKFRGKKDSNTSVRTFWEDKIADLNKAGRTGNARAYLDTMNSFYKFAKNNQLKFRDISVEMLDKYETHLRATGSKDGGIGVRMRELRALYNDAIKRGIVDEKHYPFKAYKVSKLKGSGIKKALTRAEIRKIEDLDDFKYPHLAESKKLFLFSYYTSGINFFDIMKLRWSNVQNGRIVYTRSKTKGNFSVKILEPVRIILEEYKHINTNTDYVFPILLKEGLTPIQIENRKAKTLKKFNSDLKKIAEIQEIESTVTSYVARHSYATNLKESGVSIDMISQSMGHQNVGITTAYLKDFDNNIIDDANEKLLQEPSPIYNAENKGFCLADLISLQS</sequence>
<accession>A0A482TM17</accession>
<evidence type="ECO:0000259" key="4">
    <source>
        <dbReference type="PROSITE" id="PS51898"/>
    </source>
</evidence>
<dbReference type="Proteomes" id="UP000253235">
    <property type="component" value="Unassembled WGS sequence"/>
</dbReference>
<dbReference type="RefSeq" id="WP_113664782.1">
    <property type="nucleotide sequence ID" value="NZ_QNVY02000001.1"/>
</dbReference>
<dbReference type="InterPro" id="IPR010998">
    <property type="entry name" value="Integrase_recombinase_N"/>
</dbReference>
<dbReference type="InterPro" id="IPR025269">
    <property type="entry name" value="SAM-like_dom"/>
</dbReference>
<dbReference type="Gene3D" id="1.10.150.130">
    <property type="match status" value="1"/>
</dbReference>
<comment type="caution">
    <text evidence="5">The sequence shown here is derived from an EMBL/GenBank/DDBJ whole genome shotgun (WGS) entry which is preliminary data.</text>
</comment>
<evidence type="ECO:0000256" key="1">
    <source>
        <dbReference type="ARBA" id="ARBA00008857"/>
    </source>
</evidence>
<dbReference type="PANTHER" id="PTHR30349:SF64">
    <property type="entry name" value="PROPHAGE INTEGRASE INTD-RELATED"/>
    <property type="match status" value="1"/>
</dbReference>
<keyword evidence="3" id="KW-0233">DNA recombination</keyword>
<dbReference type="GO" id="GO:0003677">
    <property type="term" value="F:DNA binding"/>
    <property type="evidence" value="ECO:0007669"/>
    <property type="project" value="UniProtKB-KW"/>
</dbReference>
<dbReference type="Pfam" id="PF00589">
    <property type="entry name" value="Phage_integrase"/>
    <property type="match status" value="1"/>
</dbReference>
<dbReference type="SUPFAM" id="SSF56349">
    <property type="entry name" value="DNA breaking-rejoining enzymes"/>
    <property type="match status" value="1"/>
</dbReference>
<dbReference type="OrthoDB" id="1094492at2"/>
<keyword evidence="6" id="KW-1185">Reference proteome</keyword>
<dbReference type="GO" id="GO:0006310">
    <property type="term" value="P:DNA recombination"/>
    <property type="evidence" value="ECO:0007669"/>
    <property type="project" value="UniProtKB-KW"/>
</dbReference>
<evidence type="ECO:0000256" key="2">
    <source>
        <dbReference type="ARBA" id="ARBA00023125"/>
    </source>
</evidence>
<evidence type="ECO:0000313" key="6">
    <source>
        <dbReference type="Proteomes" id="UP000253235"/>
    </source>
</evidence>
<name>A0A482TM17_9FLAO</name>
<reference evidence="5 6" key="1">
    <citation type="submission" date="2019-01" db="EMBL/GenBank/DDBJ databases">
        <title>Flavobacterium sp. nov. isolated from arctic soil.</title>
        <authorList>
            <person name="Kim D.-U."/>
        </authorList>
    </citation>
    <scope>NUCLEOTIDE SEQUENCE [LARGE SCALE GENOMIC DNA]</scope>
    <source>
        <strain evidence="5 6">Kopri-42</strain>
    </source>
</reference>
<dbReference type="EMBL" id="QNVY02000001">
    <property type="protein sequence ID" value="RYJ53191.1"/>
    <property type="molecule type" value="Genomic_DNA"/>
</dbReference>
<dbReference type="PANTHER" id="PTHR30349">
    <property type="entry name" value="PHAGE INTEGRASE-RELATED"/>
    <property type="match status" value="1"/>
</dbReference>
<dbReference type="CDD" id="cd01185">
    <property type="entry name" value="INTN1_C_like"/>
    <property type="match status" value="1"/>
</dbReference>
<dbReference type="AlphaFoldDB" id="A0A482TM17"/>
<dbReference type="InterPro" id="IPR050090">
    <property type="entry name" value="Tyrosine_recombinase_XerCD"/>
</dbReference>
<dbReference type="Gene3D" id="1.10.443.10">
    <property type="entry name" value="Intergrase catalytic core"/>
    <property type="match status" value="1"/>
</dbReference>
<dbReference type="PROSITE" id="PS51898">
    <property type="entry name" value="TYR_RECOMBINASE"/>
    <property type="match status" value="1"/>
</dbReference>
<organism evidence="5 6">
    <name type="scientific">Flavobacterium petrolei</name>
    <dbReference type="NCBI Taxonomy" id="2259594"/>
    <lineage>
        <taxon>Bacteria</taxon>
        <taxon>Pseudomonadati</taxon>
        <taxon>Bacteroidota</taxon>
        <taxon>Flavobacteriia</taxon>
        <taxon>Flavobacteriales</taxon>
        <taxon>Flavobacteriaceae</taxon>
        <taxon>Flavobacterium</taxon>
    </lineage>
</organism>
<dbReference type="InterPro" id="IPR035386">
    <property type="entry name" value="Arm-DNA-bind_5"/>
</dbReference>
<feature type="domain" description="Tyr recombinase" evidence="4">
    <location>
        <begin position="210"/>
        <end position="398"/>
    </location>
</feature>
<comment type="similarity">
    <text evidence="1">Belongs to the 'phage' integrase family.</text>
</comment>
<proteinExistence type="inferred from homology"/>
<dbReference type="GO" id="GO:0015074">
    <property type="term" value="P:DNA integration"/>
    <property type="evidence" value="ECO:0007669"/>
    <property type="project" value="InterPro"/>
</dbReference>